<sequence length="90" mass="10190">MSTTDKTAEVQQFRTALEELVRQKVYVRVQYHSEIGEFMNVRALLKQLTTTAGVDYLELATGETIPLSKLVRVGDTPAPGYDTEYFKCDI</sequence>
<keyword evidence="2" id="KW-1185">Reference proteome</keyword>
<dbReference type="Proteomes" id="UP000321926">
    <property type="component" value="Unassembled WGS sequence"/>
</dbReference>
<evidence type="ECO:0000313" key="2">
    <source>
        <dbReference type="Proteomes" id="UP000321926"/>
    </source>
</evidence>
<dbReference type="AlphaFoldDB" id="A0A5C8KBD0"/>
<comment type="caution">
    <text evidence="1">The sequence shown here is derived from an EMBL/GenBank/DDBJ whole genome shotgun (WGS) entry which is preliminary data.</text>
</comment>
<reference evidence="1 2" key="1">
    <citation type="submission" date="2019-08" db="EMBL/GenBank/DDBJ databases">
        <authorList>
            <person name="Shi S."/>
        </authorList>
    </citation>
    <scope>NUCLEOTIDE SEQUENCE [LARGE SCALE GENOMIC DNA]</scope>
    <source>
        <strain evidence="1 2">GY10130</strain>
    </source>
</reference>
<proteinExistence type="predicted"/>
<dbReference type="EMBL" id="VRTY01000012">
    <property type="protein sequence ID" value="TXK50492.1"/>
    <property type="molecule type" value="Genomic_DNA"/>
</dbReference>
<protein>
    <submittedName>
        <fullName evidence="1">Uncharacterized protein</fullName>
    </submittedName>
</protein>
<dbReference type="RefSeq" id="WP_147920618.1">
    <property type="nucleotide sequence ID" value="NZ_VRTY01000012.1"/>
</dbReference>
<accession>A0A5C8KBD0</accession>
<gene>
    <name evidence="1" type="ORF">FVR03_04735</name>
</gene>
<dbReference type="OrthoDB" id="5344363at2"/>
<organism evidence="1 2">
    <name type="scientific">Pontibacter qinzhouensis</name>
    <dbReference type="NCBI Taxonomy" id="2603253"/>
    <lineage>
        <taxon>Bacteria</taxon>
        <taxon>Pseudomonadati</taxon>
        <taxon>Bacteroidota</taxon>
        <taxon>Cytophagia</taxon>
        <taxon>Cytophagales</taxon>
        <taxon>Hymenobacteraceae</taxon>
        <taxon>Pontibacter</taxon>
    </lineage>
</organism>
<evidence type="ECO:0000313" key="1">
    <source>
        <dbReference type="EMBL" id="TXK50492.1"/>
    </source>
</evidence>
<name>A0A5C8KBD0_9BACT</name>